<dbReference type="KEGG" id="mamm:ABNF92_02730"/>
<proteinExistence type="predicted"/>
<feature type="transmembrane region" description="Helical" evidence="1">
    <location>
        <begin position="80"/>
        <end position="99"/>
    </location>
</feature>
<keyword evidence="1" id="KW-0812">Transmembrane</keyword>
<keyword evidence="1" id="KW-0472">Membrane</keyword>
<name>A0AAU7MNX5_9GAMM</name>
<accession>A0AAU7MNX5</accession>
<keyword evidence="1" id="KW-1133">Transmembrane helix</keyword>
<dbReference type="EMBL" id="CP157802">
    <property type="protein sequence ID" value="XBQ20094.1"/>
    <property type="molecule type" value="Genomic_DNA"/>
</dbReference>
<organism evidence="2">
    <name type="scientific">Marinobacter sp. MMG032</name>
    <dbReference type="NCBI Taxonomy" id="3158548"/>
    <lineage>
        <taxon>Bacteria</taxon>
        <taxon>Pseudomonadati</taxon>
        <taxon>Pseudomonadota</taxon>
        <taxon>Gammaproteobacteria</taxon>
        <taxon>Pseudomonadales</taxon>
        <taxon>Marinobacteraceae</taxon>
        <taxon>Marinobacter</taxon>
    </lineage>
</organism>
<evidence type="ECO:0000256" key="1">
    <source>
        <dbReference type="SAM" id="Phobius"/>
    </source>
</evidence>
<dbReference type="AlphaFoldDB" id="A0AAU7MNX5"/>
<sequence length="140" mass="15369">MNYRCDSDFSKDTILARAASFVEYETWYSRPKEIDGRVEGSRIQLIRRAGPFHFPGRGRFDGFVQEIDGKACIVGKFSDVSFATGVGIAFGALGVAIMFAQGFSLFGFFACGLLTFGGYALVKSDHSRIRSVLEEIAGNK</sequence>
<reference evidence="2" key="1">
    <citation type="submission" date="2024-05" db="EMBL/GenBank/DDBJ databases">
        <title>Draft Genome Sequences of Flagellimonas sp. MMG031 and Marinobacter sp. MMG032 Isolated from the dinoflagellate Symbiodinium pilosum.</title>
        <authorList>
            <person name="Shikuma N.J."/>
            <person name="Farrell M.V."/>
        </authorList>
    </citation>
    <scope>NUCLEOTIDE SEQUENCE</scope>
    <source>
        <strain evidence="2">MMG032</strain>
    </source>
</reference>
<feature type="transmembrane region" description="Helical" evidence="1">
    <location>
        <begin position="105"/>
        <end position="122"/>
    </location>
</feature>
<gene>
    <name evidence="2" type="ORF">ABNF92_02730</name>
</gene>
<protein>
    <submittedName>
        <fullName evidence="2">Uncharacterized protein</fullName>
    </submittedName>
</protein>
<evidence type="ECO:0000313" key="2">
    <source>
        <dbReference type="EMBL" id="XBQ20094.1"/>
    </source>
</evidence>
<dbReference type="RefSeq" id="WP_349343373.1">
    <property type="nucleotide sequence ID" value="NZ_CP157802.1"/>
</dbReference>